<dbReference type="EMBL" id="UOFL01000010">
    <property type="protein sequence ID" value="VAW71090.1"/>
    <property type="molecule type" value="Genomic_DNA"/>
</dbReference>
<dbReference type="InterPro" id="IPR036165">
    <property type="entry name" value="YefM-like_sf"/>
</dbReference>
<evidence type="ECO:0000256" key="1">
    <source>
        <dbReference type="ARBA" id="ARBA00009981"/>
    </source>
</evidence>
<gene>
    <name evidence="2" type="ORF">MNBD_GAMMA12-1247</name>
</gene>
<evidence type="ECO:0008006" key="3">
    <source>
        <dbReference type="Google" id="ProtNLM"/>
    </source>
</evidence>
<accession>A0A3B0Y2H5</accession>
<protein>
    <recommendedName>
        <fullName evidence="3">Antitoxin</fullName>
    </recommendedName>
</protein>
<sequence length="93" mass="10455">MKLSRIVKPISYLKQNTASAIKEVNENSSTMVITLNGEAKAVLMDIVEYEQAQESFALLKILSQSKESYLQGNHKPAKKALAEVRKQLKDRGY</sequence>
<reference evidence="2" key="1">
    <citation type="submission" date="2018-06" db="EMBL/GenBank/DDBJ databases">
        <authorList>
            <person name="Zhirakovskaya E."/>
        </authorList>
    </citation>
    <scope>NUCLEOTIDE SEQUENCE</scope>
</reference>
<dbReference type="Gene3D" id="3.40.1620.10">
    <property type="entry name" value="YefM-like domain"/>
    <property type="match status" value="1"/>
</dbReference>
<dbReference type="Pfam" id="PF02604">
    <property type="entry name" value="PhdYeFM_antitox"/>
    <property type="match status" value="1"/>
</dbReference>
<proteinExistence type="inferred from homology"/>
<organism evidence="2">
    <name type="scientific">hydrothermal vent metagenome</name>
    <dbReference type="NCBI Taxonomy" id="652676"/>
    <lineage>
        <taxon>unclassified sequences</taxon>
        <taxon>metagenomes</taxon>
        <taxon>ecological metagenomes</taxon>
    </lineage>
</organism>
<dbReference type="SUPFAM" id="SSF143120">
    <property type="entry name" value="YefM-like"/>
    <property type="match status" value="1"/>
</dbReference>
<evidence type="ECO:0000313" key="2">
    <source>
        <dbReference type="EMBL" id="VAW71090.1"/>
    </source>
</evidence>
<dbReference type="AlphaFoldDB" id="A0A3B0Y2H5"/>
<comment type="similarity">
    <text evidence="1">Belongs to the phD/YefM antitoxin family.</text>
</comment>
<name>A0A3B0Y2H5_9ZZZZ</name>
<dbReference type="InterPro" id="IPR006442">
    <property type="entry name" value="Antitoxin_Phd/YefM"/>
</dbReference>
<dbReference type="NCBIfam" id="TIGR01552">
    <property type="entry name" value="phd_fam"/>
    <property type="match status" value="1"/>
</dbReference>